<feature type="transmembrane region" description="Helical" evidence="9">
    <location>
        <begin position="56"/>
        <end position="82"/>
    </location>
</feature>
<dbReference type="InterPro" id="IPR027417">
    <property type="entry name" value="P-loop_NTPase"/>
</dbReference>
<comment type="subcellular location">
    <subcellularLocation>
        <location evidence="1">Cell membrane</location>
        <topology evidence="1">Multi-pass membrane protein</topology>
    </subcellularLocation>
</comment>
<feature type="transmembrane region" description="Helical" evidence="9">
    <location>
        <begin position="274"/>
        <end position="292"/>
    </location>
</feature>
<dbReference type="SUPFAM" id="SSF90123">
    <property type="entry name" value="ABC transporter transmembrane region"/>
    <property type="match status" value="1"/>
</dbReference>
<evidence type="ECO:0000256" key="4">
    <source>
        <dbReference type="ARBA" id="ARBA00022692"/>
    </source>
</evidence>
<feature type="domain" description="ABC transporter" evidence="10">
    <location>
        <begin position="334"/>
        <end position="569"/>
    </location>
</feature>
<dbReference type="Proteomes" id="UP000031386">
    <property type="component" value="Chromosome"/>
</dbReference>
<keyword evidence="7 9" id="KW-1133">Transmembrane helix</keyword>
<proteinExistence type="predicted"/>
<feature type="transmembrane region" description="Helical" evidence="9">
    <location>
        <begin position="160"/>
        <end position="179"/>
    </location>
</feature>
<dbReference type="GO" id="GO:0005886">
    <property type="term" value="C:plasma membrane"/>
    <property type="evidence" value="ECO:0007669"/>
    <property type="project" value="UniProtKB-SubCell"/>
</dbReference>
<feature type="transmembrane region" description="Helical" evidence="9">
    <location>
        <begin position="18"/>
        <end position="36"/>
    </location>
</feature>
<feature type="transmembrane region" description="Helical" evidence="9">
    <location>
        <begin position="130"/>
        <end position="154"/>
    </location>
</feature>
<dbReference type="PROSITE" id="PS50893">
    <property type="entry name" value="ABC_TRANSPORTER_2"/>
    <property type="match status" value="1"/>
</dbReference>
<reference evidence="12 13" key="1">
    <citation type="submission" date="2014-10" db="EMBL/GenBank/DDBJ databases">
        <title>Complete genome sequence of Parvimonas micra KCOM 1535 (= ChDC B708).</title>
        <authorList>
            <person name="Kook J.-K."/>
            <person name="Park S.-N."/>
            <person name="Lim Y.K."/>
            <person name="Roh H."/>
        </authorList>
    </citation>
    <scope>NUCLEOTIDE SEQUENCE [LARGE SCALE GENOMIC DNA]</scope>
    <source>
        <strain evidence="13">KCOM 1535 / ChDC B708</strain>
    </source>
</reference>
<keyword evidence="4 9" id="KW-0812">Transmembrane</keyword>
<name>A0A0B4S0G3_9FIRM</name>
<keyword evidence="6 12" id="KW-0067">ATP-binding</keyword>
<sequence>MGIYWAVRDGFKKAKTRFLLGCVFDIISGFILIYIVTLTGTIVDLFKSPNFDVTKIYKYVALMIFLGVINFLSFMTFSYLVFGSGAKIKMYYKDIIFRKILKKSPDFFQKNTAGDVIGLADNETKYIFEYFSFGILLVCDSMFMPLICASYLVFFLSWKLTIAVMFPFIFTAIITNIVSKKVGKVSEEMNLTFGKSSQEILEIIEGIKLIKSYVNEEVRQKNISKIIKYYFDLAFMEANLWMLTFLSNSFIRVISMIIGLFYGAFLVRDGSITIGKLVVFFGLGETLAWSFWGLGDCINTYKRALVSINRINLLLDDKTEIENGDRILENFSTMEFKNFSFSYPGEKEVSLKDISFKLNKGETLGIVGKSGSGKSTLVKQILRFYNFDKNRIFINDIPYEDYDITSVRNKFGYVSQENILLSKTVRENILFGSIAESDEKIINVLKKADFYKDIQNLEKGLDTIVGERGLGLSGGQKQRISLARALYRDPEILILDDSFSAIDANTESKIVNSLKENRKNRTNIIISHRISAVEHSDLILVMDNGEIIDRGTHEELISRDSWYKEQFEYQSLDKEEEDEK</sequence>
<dbReference type="InterPro" id="IPR039421">
    <property type="entry name" value="Type_1_exporter"/>
</dbReference>
<dbReference type="KEGG" id="pmic:NW74_01455"/>
<evidence type="ECO:0000256" key="5">
    <source>
        <dbReference type="ARBA" id="ARBA00022741"/>
    </source>
</evidence>
<dbReference type="Pfam" id="PF00664">
    <property type="entry name" value="ABC_membrane"/>
    <property type="match status" value="1"/>
</dbReference>
<evidence type="ECO:0000256" key="6">
    <source>
        <dbReference type="ARBA" id="ARBA00022840"/>
    </source>
</evidence>
<gene>
    <name evidence="12" type="ORF">NW74_01455</name>
</gene>
<evidence type="ECO:0000259" key="11">
    <source>
        <dbReference type="PROSITE" id="PS50929"/>
    </source>
</evidence>
<dbReference type="Gene3D" id="3.40.50.300">
    <property type="entry name" value="P-loop containing nucleotide triphosphate hydrolases"/>
    <property type="match status" value="1"/>
</dbReference>
<evidence type="ECO:0000256" key="3">
    <source>
        <dbReference type="ARBA" id="ARBA00022475"/>
    </source>
</evidence>
<evidence type="ECO:0000256" key="1">
    <source>
        <dbReference type="ARBA" id="ARBA00004651"/>
    </source>
</evidence>
<dbReference type="InterPro" id="IPR003593">
    <property type="entry name" value="AAA+_ATPase"/>
</dbReference>
<keyword evidence="3" id="KW-1003">Cell membrane</keyword>
<evidence type="ECO:0000256" key="9">
    <source>
        <dbReference type="SAM" id="Phobius"/>
    </source>
</evidence>
<dbReference type="InterPro" id="IPR017871">
    <property type="entry name" value="ABC_transporter-like_CS"/>
</dbReference>
<evidence type="ECO:0000259" key="10">
    <source>
        <dbReference type="PROSITE" id="PS50893"/>
    </source>
</evidence>
<dbReference type="RefSeq" id="WP_041953498.1">
    <property type="nucleotide sequence ID" value="NZ_CP009761.1"/>
</dbReference>
<dbReference type="InterPro" id="IPR003439">
    <property type="entry name" value="ABC_transporter-like_ATP-bd"/>
</dbReference>
<dbReference type="OrthoDB" id="9762778at2"/>
<dbReference type="Gene3D" id="1.20.1560.10">
    <property type="entry name" value="ABC transporter type 1, transmembrane domain"/>
    <property type="match status" value="1"/>
</dbReference>
<feature type="domain" description="ABC transmembrane type-1" evidence="11">
    <location>
        <begin position="26"/>
        <end position="303"/>
    </location>
</feature>
<dbReference type="FunFam" id="3.40.50.300:FF:000221">
    <property type="entry name" value="Multidrug ABC transporter ATP-binding protein"/>
    <property type="match status" value="1"/>
</dbReference>
<evidence type="ECO:0000256" key="7">
    <source>
        <dbReference type="ARBA" id="ARBA00022989"/>
    </source>
</evidence>
<dbReference type="InterPro" id="IPR011527">
    <property type="entry name" value="ABC1_TM_dom"/>
</dbReference>
<dbReference type="STRING" id="33033.NW74_01455"/>
<evidence type="ECO:0000313" key="12">
    <source>
        <dbReference type="EMBL" id="AIZ36111.1"/>
    </source>
</evidence>
<dbReference type="PROSITE" id="PS50929">
    <property type="entry name" value="ABC_TM1F"/>
    <property type="match status" value="1"/>
</dbReference>
<dbReference type="PANTHER" id="PTHR43394">
    <property type="entry name" value="ATP-DEPENDENT PERMEASE MDL1, MITOCHONDRIAL"/>
    <property type="match status" value="1"/>
</dbReference>
<keyword evidence="5" id="KW-0547">Nucleotide-binding</keyword>
<organism evidence="12 13">
    <name type="scientific">Parvimonas micra</name>
    <dbReference type="NCBI Taxonomy" id="33033"/>
    <lineage>
        <taxon>Bacteria</taxon>
        <taxon>Bacillati</taxon>
        <taxon>Bacillota</taxon>
        <taxon>Tissierellia</taxon>
        <taxon>Tissierellales</taxon>
        <taxon>Peptoniphilaceae</taxon>
        <taxon>Parvimonas</taxon>
    </lineage>
</organism>
<evidence type="ECO:0000256" key="8">
    <source>
        <dbReference type="ARBA" id="ARBA00023136"/>
    </source>
</evidence>
<keyword evidence="13" id="KW-1185">Reference proteome</keyword>
<protein>
    <submittedName>
        <fullName evidence="12">ABC transporter ATP-binding protein</fullName>
    </submittedName>
</protein>
<evidence type="ECO:0000313" key="13">
    <source>
        <dbReference type="Proteomes" id="UP000031386"/>
    </source>
</evidence>
<dbReference type="EMBL" id="CP009761">
    <property type="protein sequence ID" value="AIZ36111.1"/>
    <property type="molecule type" value="Genomic_DNA"/>
</dbReference>
<feature type="transmembrane region" description="Helical" evidence="9">
    <location>
        <begin position="249"/>
        <end position="267"/>
    </location>
</feature>
<dbReference type="AlphaFoldDB" id="A0A0B4S0G3"/>
<dbReference type="InterPro" id="IPR036640">
    <property type="entry name" value="ABC1_TM_sf"/>
</dbReference>
<dbReference type="SMART" id="SM00382">
    <property type="entry name" value="AAA"/>
    <property type="match status" value="1"/>
</dbReference>
<evidence type="ECO:0000256" key="2">
    <source>
        <dbReference type="ARBA" id="ARBA00022448"/>
    </source>
</evidence>
<accession>A0A0B4S0G3</accession>
<dbReference type="GO" id="GO:0005524">
    <property type="term" value="F:ATP binding"/>
    <property type="evidence" value="ECO:0007669"/>
    <property type="project" value="UniProtKB-KW"/>
</dbReference>
<dbReference type="SUPFAM" id="SSF52540">
    <property type="entry name" value="P-loop containing nucleoside triphosphate hydrolases"/>
    <property type="match status" value="1"/>
</dbReference>
<dbReference type="GO" id="GO:0016887">
    <property type="term" value="F:ATP hydrolysis activity"/>
    <property type="evidence" value="ECO:0007669"/>
    <property type="project" value="InterPro"/>
</dbReference>
<keyword evidence="8 9" id="KW-0472">Membrane</keyword>
<dbReference type="PROSITE" id="PS00211">
    <property type="entry name" value="ABC_TRANSPORTER_1"/>
    <property type="match status" value="1"/>
</dbReference>
<dbReference type="GO" id="GO:0015421">
    <property type="term" value="F:ABC-type oligopeptide transporter activity"/>
    <property type="evidence" value="ECO:0007669"/>
    <property type="project" value="TreeGrafter"/>
</dbReference>
<keyword evidence="2" id="KW-0813">Transport</keyword>
<dbReference type="PANTHER" id="PTHR43394:SF1">
    <property type="entry name" value="ATP-BINDING CASSETTE SUB-FAMILY B MEMBER 10, MITOCHONDRIAL"/>
    <property type="match status" value="1"/>
</dbReference>
<dbReference type="Pfam" id="PF00005">
    <property type="entry name" value="ABC_tran"/>
    <property type="match status" value="1"/>
</dbReference>